<evidence type="ECO:0000313" key="2">
    <source>
        <dbReference type="EMBL" id="AII03971.1"/>
    </source>
</evidence>
<organism evidence="2 3">
    <name type="scientific">Rhodococcus opacus</name>
    <name type="common">Nocardia opaca</name>
    <dbReference type="NCBI Taxonomy" id="37919"/>
    <lineage>
        <taxon>Bacteria</taxon>
        <taxon>Bacillati</taxon>
        <taxon>Actinomycetota</taxon>
        <taxon>Actinomycetes</taxon>
        <taxon>Mycobacteriales</taxon>
        <taxon>Nocardiaceae</taxon>
        <taxon>Rhodococcus</taxon>
    </lineage>
</organism>
<dbReference type="Pfam" id="PF08379">
    <property type="entry name" value="Bact_transglu_N"/>
    <property type="match status" value="1"/>
</dbReference>
<reference evidence="2 3" key="1">
    <citation type="submission" date="2014-07" db="EMBL/GenBank/DDBJ databases">
        <title>Genome Sequence of Rhodococcus opacus Strain R7, a Biodegrader of Mono- and Polycyclic Aromatic Hydrocarbons.</title>
        <authorList>
            <person name="Di Gennaro P."/>
            <person name="Zampolli J."/>
            <person name="Presti I."/>
            <person name="Cappelletti M."/>
            <person name="D'Ursi P."/>
            <person name="Orro A."/>
            <person name="Mezzelani A."/>
            <person name="Milanesi L."/>
        </authorList>
    </citation>
    <scope>NUCLEOTIDE SEQUENCE [LARGE SCALE GENOMIC DNA]</scope>
    <source>
        <strain evidence="2 3">R7</strain>
    </source>
</reference>
<feature type="domain" description="Transglutaminase-like" evidence="1">
    <location>
        <begin position="191"/>
        <end position="261"/>
    </location>
</feature>
<sequence length="316" mass="34706">MTDVSPRADEAAERPVLRRYKITHRTTYTYSGPVSSSYGRGYLLPRDTDEQRCVSSVVDISPMPADRSTGSDVYGNRDLYFQVSAPHEELVVAAESEIEVYGPDKTRLAAAPANAPWELSRPVGTEGAMAQEFVLDLAPPEISDAVREYAAPSFPPGRPLVDAVVDLTTRIHRDFQYKSGSTSISTRVAEVLEKRSGVCQDFARLAIACLRSRGLAARYVSGYLATQPPPGKERMIGVDATHAWAAVWMPGDRWLAFDPTNDQLVDERYTVVAWGRDYADVPPLRGVIYTEARNSTIAVSVDVAPIEVLAPDQPKC</sequence>
<dbReference type="PANTHER" id="PTHR33490">
    <property type="entry name" value="BLR5614 PROTEIN-RELATED"/>
    <property type="match status" value="1"/>
</dbReference>
<dbReference type="SMART" id="SM00460">
    <property type="entry name" value="TGc"/>
    <property type="match status" value="1"/>
</dbReference>
<dbReference type="InterPro" id="IPR002931">
    <property type="entry name" value="Transglutaminase-like"/>
</dbReference>
<dbReference type="RefSeq" id="WP_128638670.1">
    <property type="nucleotide sequence ID" value="NZ_CP008947.1"/>
</dbReference>
<dbReference type="Proteomes" id="UP000028488">
    <property type="component" value="Chromosome"/>
</dbReference>
<dbReference type="eggNOG" id="COG1305">
    <property type="taxonomic scope" value="Bacteria"/>
</dbReference>
<dbReference type="Gene3D" id="3.10.620.30">
    <property type="match status" value="1"/>
</dbReference>
<dbReference type="SUPFAM" id="SSF54001">
    <property type="entry name" value="Cysteine proteinases"/>
    <property type="match status" value="1"/>
</dbReference>
<dbReference type="AlphaFoldDB" id="A0A076EEA0"/>
<dbReference type="InterPro" id="IPR013589">
    <property type="entry name" value="Bac_transglu_N"/>
</dbReference>
<accession>A0A076EEA0</accession>
<protein>
    <recommendedName>
        <fullName evidence="1">Transglutaminase-like domain-containing protein</fullName>
    </recommendedName>
</protein>
<dbReference type="EMBL" id="CP008947">
    <property type="protein sequence ID" value="AII03971.1"/>
    <property type="molecule type" value="Genomic_DNA"/>
</dbReference>
<proteinExistence type="predicted"/>
<dbReference type="PANTHER" id="PTHR33490:SF7">
    <property type="entry name" value="BLR2979 PROTEIN"/>
    <property type="match status" value="1"/>
</dbReference>
<gene>
    <name evidence="2" type="ORF">EP51_04815</name>
</gene>
<name>A0A076EEA0_RHOOP</name>
<dbReference type="InterPro" id="IPR038765">
    <property type="entry name" value="Papain-like_cys_pep_sf"/>
</dbReference>
<evidence type="ECO:0000313" key="3">
    <source>
        <dbReference type="Proteomes" id="UP000028488"/>
    </source>
</evidence>
<evidence type="ECO:0000259" key="1">
    <source>
        <dbReference type="SMART" id="SM00460"/>
    </source>
</evidence>
<dbReference type="Pfam" id="PF01841">
    <property type="entry name" value="Transglut_core"/>
    <property type="match status" value="1"/>
</dbReference>